<dbReference type="EMBL" id="KN840450">
    <property type="protein sequence ID" value="KIP10857.1"/>
    <property type="molecule type" value="Genomic_DNA"/>
</dbReference>
<evidence type="ECO:0000256" key="5">
    <source>
        <dbReference type="ARBA" id="ARBA00022989"/>
    </source>
</evidence>
<evidence type="ECO:0000259" key="10">
    <source>
        <dbReference type="PROSITE" id="PS50222"/>
    </source>
</evidence>
<evidence type="ECO:0000256" key="2">
    <source>
        <dbReference type="ARBA" id="ARBA00008017"/>
    </source>
</evidence>
<evidence type="ECO:0000256" key="6">
    <source>
        <dbReference type="ARBA" id="ARBA00023136"/>
    </source>
</evidence>
<dbReference type="HOGENOM" id="CLU_010480_3_0_1"/>
<feature type="transmembrane region" description="Helical" evidence="9">
    <location>
        <begin position="171"/>
        <end position="189"/>
    </location>
</feature>
<feature type="compositionally biased region" description="Basic and acidic residues" evidence="8">
    <location>
        <begin position="709"/>
        <end position="719"/>
    </location>
</feature>
<dbReference type="InterPro" id="IPR002048">
    <property type="entry name" value="EF_hand_dom"/>
</dbReference>
<evidence type="ECO:0000256" key="1">
    <source>
        <dbReference type="ARBA" id="ARBA00004127"/>
    </source>
</evidence>
<keyword evidence="12" id="KW-1185">Reference proteome</keyword>
<feature type="compositionally biased region" description="Pro residues" evidence="8">
    <location>
        <begin position="685"/>
        <end position="697"/>
    </location>
</feature>
<dbReference type="Proteomes" id="UP000053257">
    <property type="component" value="Unassembled WGS sequence"/>
</dbReference>
<feature type="transmembrane region" description="Helical" evidence="9">
    <location>
        <begin position="421"/>
        <end position="445"/>
    </location>
</feature>
<dbReference type="SUPFAM" id="SSF50182">
    <property type="entry name" value="Sm-like ribonucleoproteins"/>
    <property type="match status" value="1"/>
</dbReference>
<accession>A0A0C3SCF0</accession>
<evidence type="ECO:0000256" key="9">
    <source>
        <dbReference type="SAM" id="Phobius"/>
    </source>
</evidence>
<evidence type="ECO:0000313" key="12">
    <source>
        <dbReference type="Proteomes" id="UP000053257"/>
    </source>
</evidence>
<dbReference type="InterPro" id="IPR018247">
    <property type="entry name" value="EF_Hand_1_Ca_BS"/>
</dbReference>
<keyword evidence="3 9" id="KW-0812">Transmembrane</keyword>
<dbReference type="PANTHER" id="PTHR31323:SF15">
    <property type="entry name" value="MECHANOSENSITIVE ION CHANNEL PROTEIN MSY1"/>
    <property type="match status" value="1"/>
</dbReference>
<proteinExistence type="inferred from homology"/>
<feature type="compositionally biased region" description="Polar residues" evidence="8">
    <location>
        <begin position="668"/>
        <end position="681"/>
    </location>
</feature>
<dbReference type="Pfam" id="PF25886">
    <property type="entry name" value="Msy1"/>
    <property type="match status" value="1"/>
</dbReference>
<protein>
    <recommendedName>
        <fullName evidence="7">Mechanosensitive ion channel protein</fullName>
    </recommendedName>
</protein>
<gene>
    <name evidence="11" type="ORF">PHLGIDRAFT_84268</name>
</gene>
<dbReference type="InterPro" id="IPR023408">
    <property type="entry name" value="MscS_beta-dom_sf"/>
</dbReference>
<dbReference type="GO" id="GO:0005509">
    <property type="term" value="F:calcium ion binding"/>
    <property type="evidence" value="ECO:0007669"/>
    <property type="project" value="InterPro"/>
</dbReference>
<organism evidence="11 12">
    <name type="scientific">Phlebiopsis gigantea (strain 11061_1 CR5-6)</name>
    <name type="common">White-rot fungus</name>
    <name type="synonym">Peniophora gigantea</name>
    <dbReference type="NCBI Taxonomy" id="745531"/>
    <lineage>
        <taxon>Eukaryota</taxon>
        <taxon>Fungi</taxon>
        <taxon>Dikarya</taxon>
        <taxon>Basidiomycota</taxon>
        <taxon>Agaricomycotina</taxon>
        <taxon>Agaricomycetes</taxon>
        <taxon>Polyporales</taxon>
        <taxon>Phanerochaetaceae</taxon>
        <taxon>Phlebiopsis</taxon>
    </lineage>
</organism>
<dbReference type="OrthoDB" id="544685at2759"/>
<evidence type="ECO:0000256" key="3">
    <source>
        <dbReference type="ARBA" id="ARBA00022692"/>
    </source>
</evidence>
<keyword evidence="7" id="KW-0256">Endoplasmic reticulum</keyword>
<dbReference type="InterPro" id="IPR006685">
    <property type="entry name" value="MscS_channel_2nd"/>
</dbReference>
<dbReference type="GO" id="GO:0006874">
    <property type="term" value="P:intracellular calcium ion homeostasis"/>
    <property type="evidence" value="ECO:0007669"/>
    <property type="project" value="TreeGrafter"/>
</dbReference>
<evidence type="ECO:0000256" key="8">
    <source>
        <dbReference type="SAM" id="MobiDB-lite"/>
    </source>
</evidence>
<dbReference type="Gene3D" id="2.30.30.60">
    <property type="match status" value="1"/>
</dbReference>
<dbReference type="GO" id="GO:0005789">
    <property type="term" value="C:endoplasmic reticulum membrane"/>
    <property type="evidence" value="ECO:0007669"/>
    <property type="project" value="UniProtKB-SubCell"/>
</dbReference>
<evidence type="ECO:0000256" key="4">
    <source>
        <dbReference type="ARBA" id="ARBA00022837"/>
    </source>
</evidence>
<dbReference type="InterPro" id="IPR058650">
    <property type="entry name" value="Msy1/2-like"/>
</dbReference>
<dbReference type="InterPro" id="IPR011992">
    <property type="entry name" value="EF-hand-dom_pair"/>
</dbReference>
<dbReference type="SUPFAM" id="SSF47473">
    <property type="entry name" value="EF-hand"/>
    <property type="match status" value="1"/>
</dbReference>
<evidence type="ECO:0000256" key="7">
    <source>
        <dbReference type="PIRNR" id="PIRNR017209"/>
    </source>
</evidence>
<comment type="similarity">
    <text evidence="2 7">Belongs to the MscS (TC 1.A.23) family.</text>
</comment>
<feature type="transmembrane region" description="Helical" evidence="9">
    <location>
        <begin position="390"/>
        <end position="415"/>
    </location>
</feature>
<dbReference type="PANTHER" id="PTHR31323">
    <property type="entry name" value="MECHANOSENSITIVE ION CHANNEL PROTEIN MSY2"/>
    <property type="match status" value="1"/>
</dbReference>
<feature type="transmembrane region" description="Helical" evidence="9">
    <location>
        <begin position="130"/>
        <end position="151"/>
    </location>
</feature>
<keyword evidence="5 9" id="KW-1133">Transmembrane helix</keyword>
<feature type="transmembrane region" description="Helical" evidence="9">
    <location>
        <begin position="43"/>
        <end position="66"/>
    </location>
</feature>
<comment type="subcellular location">
    <subcellularLocation>
        <location evidence="1">Endomembrane system</location>
        <topology evidence="1">Multi-pass membrane protein</topology>
    </subcellularLocation>
    <subcellularLocation>
        <location evidence="7">Endoplasmic reticulum membrane</location>
    </subcellularLocation>
</comment>
<dbReference type="PIRSF" id="PIRSF017209">
    <property type="entry name" value="Memb_At2g17000_prd"/>
    <property type="match status" value="1"/>
</dbReference>
<sequence length="719" mass="81058">MFAGIRKFEHSYEAFTPSNANEAHLAFADGDMPTNRFTKLYNYLLNVSIVTRWILFIVPVMAIIWIPGIVGLTTAHNTTIWDVKLIWWSIWLSVVWGGWWTALAVSMMLPRIARNTIGLVAVDARKYIDWIAVLHRYCAFAGWSLACWVSYQPLINTRQNPNASTGDKNAVDLIAKLLFAGWICAAILLGEKLAIQWIAGKFHERSYAERIADQKYAVKVLATLYRHSHDIPGRNDTLKDVHHEKRPSVDPKRFFKRALRGVKVAATTTTTALGTVASEITGSSVLQPNSPLAKVQTALQSANKSRLLARRLFYSIAKPGLEILTKDDISRYFPPPEDADMAFAVFDKDMNGNITRDELEMACYEFHREQLSIEHSMKDLDSAVGRLDNILLSVYFFVCILIIAVVLEAQLATLITGAGTFVLGLSWLIGGSLSEVLTSIIFLFIKHPYDVGDRVQIGTNIYIVKEIRLLSTIFSDANSCTVQAPNTVINAMWIQNMRRSPQMSESFSWDVAYSTTFDQITQLRELMLKFLQDNGRDFLPAFDVVVVDIPEQSKMTLKADIKYKSNWQQGAVKAQRRNKWICALKVNLAKAKMFGPTGDPDAKVPPTQYTLVPWEDLRHEEEMKAHHAHSEHQQSISQTNMFADRNNIMLDPSQDVFGERDELIMANPQRSGPQSRTSPSQTPAPVMPSPVTMPTPARPEGLEAFEMSTPRRDTFVTRQ</sequence>
<dbReference type="PROSITE" id="PS00018">
    <property type="entry name" value="EF_HAND_1"/>
    <property type="match status" value="1"/>
</dbReference>
<dbReference type="GO" id="GO:0005262">
    <property type="term" value="F:calcium channel activity"/>
    <property type="evidence" value="ECO:0007669"/>
    <property type="project" value="TreeGrafter"/>
</dbReference>
<feature type="transmembrane region" description="Helical" evidence="9">
    <location>
        <begin position="86"/>
        <end position="109"/>
    </location>
</feature>
<feature type="domain" description="EF-hand" evidence="10">
    <location>
        <begin position="334"/>
        <end position="369"/>
    </location>
</feature>
<reference evidence="11 12" key="1">
    <citation type="journal article" date="2014" name="PLoS Genet.">
        <title>Analysis of the Phlebiopsis gigantea genome, transcriptome and secretome provides insight into its pioneer colonization strategies of wood.</title>
        <authorList>
            <person name="Hori C."/>
            <person name="Ishida T."/>
            <person name="Igarashi K."/>
            <person name="Samejima M."/>
            <person name="Suzuki H."/>
            <person name="Master E."/>
            <person name="Ferreira P."/>
            <person name="Ruiz-Duenas F.J."/>
            <person name="Held B."/>
            <person name="Canessa P."/>
            <person name="Larrondo L.F."/>
            <person name="Schmoll M."/>
            <person name="Druzhinina I.S."/>
            <person name="Kubicek C.P."/>
            <person name="Gaskell J.A."/>
            <person name="Kersten P."/>
            <person name="St John F."/>
            <person name="Glasner J."/>
            <person name="Sabat G."/>
            <person name="Splinter BonDurant S."/>
            <person name="Syed K."/>
            <person name="Yadav J."/>
            <person name="Mgbeahuruike A.C."/>
            <person name="Kovalchuk A."/>
            <person name="Asiegbu F.O."/>
            <person name="Lackner G."/>
            <person name="Hoffmeister D."/>
            <person name="Rencoret J."/>
            <person name="Gutierrez A."/>
            <person name="Sun H."/>
            <person name="Lindquist E."/>
            <person name="Barry K."/>
            <person name="Riley R."/>
            <person name="Grigoriev I.V."/>
            <person name="Henrissat B."/>
            <person name="Kues U."/>
            <person name="Berka R.M."/>
            <person name="Martinez A.T."/>
            <person name="Covert S.F."/>
            <person name="Blanchette R.A."/>
            <person name="Cullen D."/>
        </authorList>
    </citation>
    <scope>NUCLEOTIDE SEQUENCE [LARGE SCALE GENOMIC DNA]</scope>
    <source>
        <strain evidence="11 12">11061_1 CR5-6</strain>
    </source>
</reference>
<dbReference type="InterPro" id="IPR016688">
    <property type="entry name" value="MscS-like_plants/fungi"/>
</dbReference>
<dbReference type="PROSITE" id="PS50222">
    <property type="entry name" value="EF_HAND_2"/>
    <property type="match status" value="1"/>
</dbReference>
<keyword evidence="6 7" id="KW-0472">Membrane</keyword>
<dbReference type="Pfam" id="PF00924">
    <property type="entry name" value="MS_channel_2nd"/>
    <property type="match status" value="1"/>
</dbReference>
<feature type="region of interest" description="Disordered" evidence="8">
    <location>
        <begin position="667"/>
        <end position="719"/>
    </location>
</feature>
<keyword evidence="4" id="KW-0106">Calcium</keyword>
<name>A0A0C3SCF0_PHLG1</name>
<evidence type="ECO:0000313" key="11">
    <source>
        <dbReference type="EMBL" id="KIP10857.1"/>
    </source>
</evidence>
<dbReference type="InterPro" id="IPR010920">
    <property type="entry name" value="LSM_dom_sf"/>
</dbReference>
<dbReference type="AlphaFoldDB" id="A0A0C3SCF0"/>